<protein>
    <submittedName>
        <fullName evidence="1">Uncharacterized protein</fullName>
    </submittedName>
</protein>
<keyword evidence="2" id="KW-1185">Reference proteome</keyword>
<evidence type="ECO:0000313" key="2">
    <source>
        <dbReference type="Proteomes" id="UP001164761"/>
    </source>
</evidence>
<reference evidence="1" key="1">
    <citation type="submission" date="2022-08" db="EMBL/GenBank/DDBJ databases">
        <title>Alicyclobacillus fastidiosus DSM 17978, complete genome.</title>
        <authorList>
            <person name="Wang Q."/>
            <person name="Cai R."/>
            <person name="Wang Z."/>
        </authorList>
    </citation>
    <scope>NUCLEOTIDE SEQUENCE</scope>
    <source>
        <strain evidence="1">DSM 17978</strain>
    </source>
</reference>
<proteinExistence type="predicted"/>
<evidence type="ECO:0000313" key="1">
    <source>
        <dbReference type="EMBL" id="WAH40512.1"/>
    </source>
</evidence>
<sequence length="45" mass="5143">MKAWRSTRWVTFGDELSCVAGDKDGRRCDNDFEGDRAVSSDSNDW</sequence>
<dbReference type="EMBL" id="CP104067">
    <property type="protein sequence ID" value="WAH40512.1"/>
    <property type="molecule type" value="Genomic_DNA"/>
</dbReference>
<accession>A0ABY6ZCC7</accession>
<organism evidence="1 2">
    <name type="scientific">Alicyclobacillus fastidiosus</name>
    <dbReference type="NCBI Taxonomy" id="392011"/>
    <lineage>
        <taxon>Bacteria</taxon>
        <taxon>Bacillati</taxon>
        <taxon>Bacillota</taxon>
        <taxon>Bacilli</taxon>
        <taxon>Bacillales</taxon>
        <taxon>Alicyclobacillaceae</taxon>
        <taxon>Alicyclobacillus</taxon>
    </lineage>
</organism>
<name>A0ABY6ZCC7_9BACL</name>
<dbReference type="Proteomes" id="UP001164761">
    <property type="component" value="Chromosome"/>
</dbReference>
<gene>
    <name evidence="1" type="ORF">NZD89_19645</name>
</gene>
<dbReference type="RefSeq" id="WP_268004411.1">
    <property type="nucleotide sequence ID" value="NZ_BSUT01000001.1"/>
</dbReference>